<dbReference type="Proteomes" id="UP000549394">
    <property type="component" value="Unassembled WGS sequence"/>
</dbReference>
<dbReference type="InterPro" id="IPR030237">
    <property type="entry name" value="Harmonin_N"/>
</dbReference>
<evidence type="ECO:0000259" key="4">
    <source>
        <dbReference type="PROSITE" id="PS50106"/>
    </source>
</evidence>
<keyword evidence="6" id="KW-1185">Reference proteome</keyword>
<dbReference type="InterPro" id="IPR036034">
    <property type="entry name" value="PDZ_sf"/>
</dbReference>
<keyword evidence="2" id="KW-0677">Repeat</keyword>
<evidence type="ECO:0000313" key="5">
    <source>
        <dbReference type="EMBL" id="CAD5126065.1"/>
    </source>
</evidence>
<evidence type="ECO:0000256" key="2">
    <source>
        <dbReference type="ARBA" id="ARBA00022737"/>
    </source>
</evidence>
<dbReference type="Gene3D" id="1.20.1160.20">
    <property type="match status" value="1"/>
</dbReference>
<dbReference type="PANTHER" id="PTHR23116">
    <property type="entry name" value="PDZ DOMAIN CONTAINING WHIRLIN AND HARMONIN-RELATED"/>
    <property type="match status" value="1"/>
</dbReference>
<dbReference type="InterPro" id="IPR001478">
    <property type="entry name" value="PDZ"/>
</dbReference>
<dbReference type="SUPFAM" id="SSF50156">
    <property type="entry name" value="PDZ domain-like"/>
    <property type="match status" value="3"/>
</dbReference>
<gene>
    <name evidence="5" type="ORF">DGYR_LOCUS13351</name>
</gene>
<evidence type="ECO:0000256" key="1">
    <source>
        <dbReference type="ARBA" id="ARBA00004316"/>
    </source>
</evidence>
<dbReference type="SMART" id="SM00228">
    <property type="entry name" value="PDZ"/>
    <property type="match status" value="3"/>
</dbReference>
<evidence type="ECO:0000256" key="3">
    <source>
        <dbReference type="ARBA" id="ARBA00023273"/>
    </source>
</evidence>
<dbReference type="AlphaFoldDB" id="A0A7I8WD07"/>
<comment type="caution">
    <text evidence="5">The sequence shown here is derived from an EMBL/GenBank/DDBJ whole genome shotgun (WGS) entry which is preliminary data.</text>
</comment>
<dbReference type="InterPro" id="IPR051844">
    <property type="entry name" value="USH2_Complex_Protein"/>
</dbReference>
<protein>
    <submittedName>
        <fullName evidence="5">DgyrCDS14233</fullName>
    </submittedName>
</protein>
<dbReference type="GO" id="GO:0002142">
    <property type="term" value="C:stereocilia ankle link complex"/>
    <property type="evidence" value="ECO:0007669"/>
    <property type="project" value="TreeGrafter"/>
</dbReference>
<feature type="domain" description="PDZ" evidence="4">
    <location>
        <begin position="193"/>
        <end position="277"/>
    </location>
</feature>
<dbReference type="OrthoDB" id="7734647at2759"/>
<dbReference type="GO" id="GO:0005929">
    <property type="term" value="C:cilium"/>
    <property type="evidence" value="ECO:0007669"/>
    <property type="project" value="TreeGrafter"/>
</dbReference>
<feature type="domain" description="PDZ" evidence="4">
    <location>
        <begin position="466"/>
        <end position="525"/>
    </location>
</feature>
<dbReference type="GO" id="GO:0005886">
    <property type="term" value="C:plasma membrane"/>
    <property type="evidence" value="ECO:0007669"/>
    <property type="project" value="TreeGrafter"/>
</dbReference>
<evidence type="ECO:0000313" key="6">
    <source>
        <dbReference type="Proteomes" id="UP000549394"/>
    </source>
</evidence>
<accession>A0A7I8WD07</accession>
<dbReference type="PANTHER" id="PTHR23116:SF36">
    <property type="entry name" value="HARMONIN"/>
    <property type="match status" value="1"/>
</dbReference>
<proteinExistence type="predicted"/>
<sequence length="552" mass="61973">MALHDNEFVNSLHQQVKDIIPDPIERDELYNYLNIYKSTENIQQLIINLCKVVNCPEKLDVFNLIRPYVLPQDQYVYDLQAPIPKSGYRNIILKRINSSDSLGFTFRGGFQNSVGVYVSSVAKNSQAEEKGLKAGDEIISMNGFTIKQAVYSEIMKLATSYKEICLKIKHIGMLPVKRHAQNPIRWEYVARQEKSLSRNNASTEEICLFLYIPLDSSIGCSIASDREGEGNVTVQGIKEGSVADKVGLKKGDTILNVNGTDFEGISHSEAIVAMKGSRHLKMTICRSLESTTTGQLERSNEILSMEHKTSGKNSSDGAVETINSFEKEIVTQKPQYTGVKFNANPQELHDLEREDITEKREQLSNETQLPRKKPDRIVIPTENSNYELLPTSPVAKSYMSNERAPSFKIQKPVLLSPIGNRHSVIKEEARFDLSLLTDQLFQPTRLFTNEEISGRHVILCSVPITGSLGMTLEDRLGHVIVSNIVNGGVVDKLKKIDIGDELLGFDDYNVLKMEFEKVENLLANACTANSKEYLRLIIAKTPSSNQYYAVEM</sequence>
<dbReference type="GO" id="GO:0032426">
    <property type="term" value="C:stereocilium tip"/>
    <property type="evidence" value="ECO:0007669"/>
    <property type="project" value="TreeGrafter"/>
</dbReference>
<name>A0A7I8WD07_9ANNE</name>
<comment type="subcellular location">
    <subcellularLocation>
        <location evidence="1">Cell projection</location>
    </subcellularLocation>
</comment>
<organism evidence="5 6">
    <name type="scientific">Dimorphilus gyrociliatus</name>
    <dbReference type="NCBI Taxonomy" id="2664684"/>
    <lineage>
        <taxon>Eukaryota</taxon>
        <taxon>Metazoa</taxon>
        <taxon>Spiralia</taxon>
        <taxon>Lophotrochozoa</taxon>
        <taxon>Annelida</taxon>
        <taxon>Polychaeta</taxon>
        <taxon>Polychaeta incertae sedis</taxon>
        <taxon>Dinophilidae</taxon>
        <taxon>Dimorphilus</taxon>
    </lineage>
</organism>
<feature type="domain" description="PDZ" evidence="4">
    <location>
        <begin position="90"/>
        <end position="157"/>
    </location>
</feature>
<dbReference type="EMBL" id="CAJFCJ010000031">
    <property type="protein sequence ID" value="CAD5126065.1"/>
    <property type="molecule type" value="Genomic_DNA"/>
</dbReference>
<dbReference type="Pfam" id="PF00595">
    <property type="entry name" value="PDZ"/>
    <property type="match status" value="2"/>
</dbReference>
<dbReference type="Pfam" id="PF21219">
    <property type="entry name" value="USH1C_N"/>
    <property type="match status" value="1"/>
</dbReference>
<reference evidence="5 6" key="1">
    <citation type="submission" date="2020-08" db="EMBL/GenBank/DDBJ databases">
        <authorList>
            <person name="Hejnol A."/>
        </authorList>
    </citation>
    <scope>NUCLEOTIDE SEQUENCE [LARGE SCALE GENOMIC DNA]</scope>
</reference>
<keyword evidence="3" id="KW-0966">Cell projection</keyword>
<dbReference type="PROSITE" id="PS50106">
    <property type="entry name" value="PDZ"/>
    <property type="match status" value="3"/>
</dbReference>
<dbReference type="Gene3D" id="2.30.42.10">
    <property type="match status" value="3"/>
</dbReference>